<dbReference type="PANTHER" id="PTHR28654:SF1">
    <property type="entry name" value="AXIN INTERACTOR, DORSALIZATION-ASSOCIATED PROTEIN"/>
    <property type="match status" value="1"/>
</dbReference>
<keyword evidence="3" id="KW-1185">Reference proteome</keyword>
<dbReference type="RefSeq" id="XP_014056555.2">
    <property type="nucleotide sequence ID" value="XM_014201080.2"/>
</dbReference>
<name>A0A1S3RWB5_SALSA</name>
<dbReference type="SMART" id="SM00028">
    <property type="entry name" value="TPR"/>
    <property type="match status" value="2"/>
</dbReference>
<evidence type="ECO:0000313" key="3">
    <source>
        <dbReference type="Proteomes" id="UP001652741"/>
    </source>
</evidence>
<feature type="repeat" description="TPR" evidence="1">
    <location>
        <begin position="87"/>
        <end position="120"/>
    </location>
</feature>
<keyword evidence="1" id="KW-0802">TPR repeat</keyword>
<proteinExistence type="predicted"/>
<organism evidence="3 4">
    <name type="scientific">Salmo salar</name>
    <name type="common">Atlantic salmon</name>
    <dbReference type="NCBI Taxonomy" id="8030"/>
    <lineage>
        <taxon>Eukaryota</taxon>
        <taxon>Metazoa</taxon>
        <taxon>Chordata</taxon>
        <taxon>Craniata</taxon>
        <taxon>Vertebrata</taxon>
        <taxon>Euteleostomi</taxon>
        <taxon>Actinopterygii</taxon>
        <taxon>Neopterygii</taxon>
        <taxon>Teleostei</taxon>
        <taxon>Protacanthopterygii</taxon>
        <taxon>Salmoniformes</taxon>
        <taxon>Salmonidae</taxon>
        <taxon>Salmoninae</taxon>
        <taxon>Salmo</taxon>
    </lineage>
</organism>
<feature type="region of interest" description="Disordered" evidence="2">
    <location>
        <begin position="1"/>
        <end position="38"/>
    </location>
</feature>
<dbReference type="GO" id="GO:0016020">
    <property type="term" value="C:membrane"/>
    <property type="evidence" value="ECO:0007669"/>
    <property type="project" value="TreeGrafter"/>
</dbReference>
<dbReference type="Pfam" id="PF13181">
    <property type="entry name" value="TPR_8"/>
    <property type="match status" value="1"/>
</dbReference>
<reference evidence="4 5" key="1">
    <citation type="submission" date="2025-05" db="UniProtKB">
        <authorList>
            <consortium name="RefSeq"/>
        </authorList>
    </citation>
    <scope>IDENTIFICATION</scope>
</reference>
<dbReference type="Gene3D" id="1.25.40.10">
    <property type="entry name" value="Tetratricopeptide repeat domain"/>
    <property type="match status" value="1"/>
</dbReference>
<dbReference type="GO" id="GO:0035091">
    <property type="term" value="F:phosphatidylinositol binding"/>
    <property type="evidence" value="ECO:0007669"/>
    <property type="project" value="TreeGrafter"/>
</dbReference>
<feature type="compositionally biased region" description="Basic residues" evidence="2">
    <location>
        <begin position="1"/>
        <end position="15"/>
    </location>
</feature>
<accession>A0A1S3RWB5</accession>
<dbReference type="AlphaFoldDB" id="A0A1S3RWB5"/>
<dbReference type="PANTHER" id="PTHR28654">
    <property type="entry name" value="AXIN INTERACTOR, DORSALIZATION-ASSOCIATED PROTEIN"/>
    <property type="match status" value="1"/>
</dbReference>
<dbReference type="InterPro" id="IPR011990">
    <property type="entry name" value="TPR-like_helical_dom_sf"/>
</dbReference>
<evidence type="ECO:0000256" key="1">
    <source>
        <dbReference type="PROSITE-ProRule" id="PRU00339"/>
    </source>
</evidence>
<gene>
    <name evidence="4 5" type="primary">LOC106605429</name>
</gene>
<dbReference type="SUPFAM" id="SSF48452">
    <property type="entry name" value="TPR-like"/>
    <property type="match status" value="1"/>
</dbReference>
<dbReference type="RefSeq" id="XP_045574483.1">
    <property type="nucleotide sequence ID" value="XM_045718527.1"/>
</dbReference>
<protein>
    <submittedName>
        <fullName evidence="4 5">Uncharacterized protein LOC106605429 isoform X3</fullName>
    </submittedName>
</protein>
<evidence type="ECO:0000313" key="4">
    <source>
        <dbReference type="RefSeq" id="XP_014056555.2"/>
    </source>
</evidence>
<dbReference type="InterPro" id="IPR019734">
    <property type="entry name" value="TPR_rpt"/>
</dbReference>
<dbReference type="PROSITE" id="PS50005">
    <property type="entry name" value="TPR"/>
    <property type="match status" value="1"/>
</dbReference>
<evidence type="ECO:0000256" key="2">
    <source>
        <dbReference type="SAM" id="MobiDB-lite"/>
    </source>
</evidence>
<dbReference type="GeneID" id="106605429"/>
<dbReference type="GO" id="GO:0048264">
    <property type="term" value="P:determination of ventral identity"/>
    <property type="evidence" value="ECO:0007669"/>
    <property type="project" value="TreeGrafter"/>
</dbReference>
<dbReference type="Proteomes" id="UP001652741">
    <property type="component" value="Chromosome ssa05"/>
</dbReference>
<sequence>MGGQPKGKKKSKAKRKEPYSNGGSGLTGLSPQDGMKLKMQEKAKKKTAEQYTVEQLLEKTEACMDSLEFEMAGRFCQRALEVEPDNLLTLDLLGHIHSELGDTQRAKEVFLRAVQLSPNEGHSKYMSLGQIHTGQEAVQYYTKGIQILLCMLEKHAQAIAGAGAEAEASPLQDSGSEILTARDVCVCGLLFCGRDLLH</sequence>
<evidence type="ECO:0000313" key="5">
    <source>
        <dbReference type="RefSeq" id="XP_045574483.1"/>
    </source>
</evidence>